<sequence>MEAPISKFLLLSGLLEIIYKPGSNFSCAQLKSNNEPCCLKIKGSLELVKEAFGDLFALINDPCRAFEDKDGAFNNVLTQFIQRCLCRNRHYKNADHARSQWEKELYDREKRSQLRLGLQEILSRPLEETIYSTPPSSKFKLRVSGTPASPEEDVARKVTEKAYEPLTDLDQKPGRLYLISLPGQEDTFKVGFTKDIKNRFSTHRRCYGDITIVKNAFLPFARRIEQLILAELFQQHCVLTEKCESCDKSHKEWIQIGKADMVTVFDKWVEFARGENELDLRVTEAYDKDGNFSSKHVALPPPAGNYKFLVSTSSKKSRRRSTGASSQNSPSKPSSARSDISFIDEGISYLSLGDSQPGNDDSDEDDHSEHISSFAANLLAAHTK</sequence>
<comment type="caution">
    <text evidence="3">The sequence shown here is derived from an EMBL/GenBank/DDBJ whole genome shotgun (WGS) entry which is preliminary data.</text>
</comment>
<evidence type="ECO:0000256" key="1">
    <source>
        <dbReference type="SAM" id="MobiDB-lite"/>
    </source>
</evidence>
<dbReference type="Proteomes" id="UP000191672">
    <property type="component" value="Unassembled WGS sequence"/>
</dbReference>
<dbReference type="PANTHER" id="PTHR28094:SF1">
    <property type="entry name" value="MEIOTICALLY UP-REGULATED GENE 113 PROTEIN"/>
    <property type="match status" value="1"/>
</dbReference>
<protein>
    <recommendedName>
        <fullName evidence="2">Bacteriophage T5 Orf172 DNA-binding domain-containing protein</fullName>
    </recommendedName>
</protein>
<evidence type="ECO:0000313" key="4">
    <source>
        <dbReference type="Proteomes" id="UP000191672"/>
    </source>
</evidence>
<proteinExistence type="predicted"/>
<name>A0A1V6QCP9_9EURO</name>
<dbReference type="EMBL" id="MDYN01000006">
    <property type="protein sequence ID" value="OQD86988.1"/>
    <property type="molecule type" value="Genomic_DNA"/>
</dbReference>
<accession>A0A1V6QCP9</accession>
<evidence type="ECO:0000313" key="3">
    <source>
        <dbReference type="EMBL" id="OQD86988.1"/>
    </source>
</evidence>
<feature type="region of interest" description="Disordered" evidence="1">
    <location>
        <begin position="313"/>
        <end position="384"/>
    </location>
</feature>
<dbReference type="InterPro" id="IPR053006">
    <property type="entry name" value="Meiosis_regulatory"/>
</dbReference>
<dbReference type="Pfam" id="PF10544">
    <property type="entry name" value="T5orf172"/>
    <property type="match status" value="1"/>
</dbReference>
<feature type="domain" description="Bacteriophage T5 Orf172 DNA-binding" evidence="2">
    <location>
        <begin position="175"/>
        <end position="268"/>
    </location>
</feature>
<dbReference type="InterPro" id="IPR018306">
    <property type="entry name" value="Phage_T5_Orf172_DNA-bd"/>
</dbReference>
<dbReference type="AlphaFoldDB" id="A0A1V6QCP9"/>
<dbReference type="STRING" id="416450.A0A1V6QCP9"/>
<feature type="compositionally biased region" description="Low complexity" evidence="1">
    <location>
        <begin position="322"/>
        <end position="341"/>
    </location>
</feature>
<reference evidence="4" key="1">
    <citation type="journal article" date="2017" name="Nat. Microbiol.">
        <title>Global analysis of biosynthetic gene clusters reveals vast potential of secondary metabolite production in Penicillium species.</title>
        <authorList>
            <person name="Nielsen J.C."/>
            <person name="Grijseels S."/>
            <person name="Prigent S."/>
            <person name="Ji B."/>
            <person name="Dainat J."/>
            <person name="Nielsen K.F."/>
            <person name="Frisvad J.C."/>
            <person name="Workman M."/>
            <person name="Nielsen J."/>
        </authorList>
    </citation>
    <scope>NUCLEOTIDE SEQUENCE [LARGE SCALE GENOMIC DNA]</scope>
    <source>
        <strain evidence="4">IBT 31811</strain>
    </source>
</reference>
<gene>
    <name evidence="3" type="ORF">PENANT_c006G10877</name>
</gene>
<dbReference type="PANTHER" id="PTHR28094">
    <property type="entry name" value="MEIOTICALLY UP-REGULATED GENE 113 PROTEIN"/>
    <property type="match status" value="1"/>
</dbReference>
<evidence type="ECO:0000259" key="2">
    <source>
        <dbReference type="Pfam" id="PF10544"/>
    </source>
</evidence>
<organism evidence="3 4">
    <name type="scientific">Penicillium antarcticum</name>
    <dbReference type="NCBI Taxonomy" id="416450"/>
    <lineage>
        <taxon>Eukaryota</taxon>
        <taxon>Fungi</taxon>
        <taxon>Dikarya</taxon>
        <taxon>Ascomycota</taxon>
        <taxon>Pezizomycotina</taxon>
        <taxon>Eurotiomycetes</taxon>
        <taxon>Eurotiomycetidae</taxon>
        <taxon>Eurotiales</taxon>
        <taxon>Aspergillaceae</taxon>
        <taxon>Penicillium</taxon>
    </lineage>
</organism>
<keyword evidence="4" id="KW-1185">Reference proteome</keyword>